<sequence>MEQTRQPGLATRCVHAGQRPDPLTGAISPPIYQTSTFAFASLEQGAARFAGEEPGYIYTRLGNPTVAALEAKIADLEGGEAAVAFGSGMAAIAAVVTALVRAGDHVLFGNPIYGCTYDFLMDVMARFGVEATPVDPSRPEQVERAIRPNTRLLLFETPANPTLRLADIRALSDLAHRHQITVVVDNTFMSPYLQRPLEHGADIVVHSATKFIGGHGDVVAGLAVGPAEVMARVRSTTLKNFGGILSPFDAWLLLRGLKTLAIRMERHSENALKVARYLEQHPLVMRVYYPGLESSPYHELARRQMDGFGGLLSFELMGGMEAGRTLLNHVRLCTVAVSLGDTDTLIQHPASMTHAVVPPEARAAAGISDGLVRLSVGLEDADDIIADLDQALAAVGRAQKR</sequence>
<comment type="caution">
    <text evidence="13">The sequence shown here is derived from an EMBL/GenBank/DDBJ whole genome shotgun (WGS) entry which is preliminary data.</text>
</comment>
<evidence type="ECO:0000256" key="11">
    <source>
        <dbReference type="PIRSR" id="PIRSR001434-2"/>
    </source>
</evidence>
<reference evidence="13" key="1">
    <citation type="submission" date="2017-11" db="EMBL/GenBank/DDBJ databases">
        <title>Three new genomes from thermophilic consortium.</title>
        <authorList>
            <person name="Quaggio R."/>
            <person name="Amgarten D."/>
            <person name="Setubal J.C."/>
        </authorList>
    </citation>
    <scope>NUCLEOTIDE SEQUENCE</scope>
    <source>
        <strain evidence="13">ZCTH01-B2</strain>
    </source>
</reference>
<comment type="similarity">
    <text evidence="2">Belongs to the trans-sulfuration enzymes family. L-methionine gamma-lyase subfamily.</text>
</comment>
<comment type="catalytic activity">
    <reaction evidence="9">
        <text>L-homocysteine + H2O = 2-oxobutanoate + hydrogen sulfide + NH4(+) + H(+)</text>
        <dbReference type="Rhea" id="RHEA:14501"/>
        <dbReference type="ChEBI" id="CHEBI:15377"/>
        <dbReference type="ChEBI" id="CHEBI:15378"/>
        <dbReference type="ChEBI" id="CHEBI:16763"/>
        <dbReference type="ChEBI" id="CHEBI:28938"/>
        <dbReference type="ChEBI" id="CHEBI:29919"/>
        <dbReference type="ChEBI" id="CHEBI:58199"/>
        <dbReference type="EC" id="4.4.1.2"/>
    </reaction>
    <physiologicalReaction direction="left-to-right" evidence="9">
        <dbReference type="Rhea" id="RHEA:14502"/>
    </physiologicalReaction>
</comment>
<dbReference type="InterPro" id="IPR015424">
    <property type="entry name" value="PyrdxlP-dep_Trfase"/>
</dbReference>
<dbReference type="InterPro" id="IPR015422">
    <property type="entry name" value="PyrdxlP-dep_Trfase_small"/>
</dbReference>
<dbReference type="GO" id="GO:0030170">
    <property type="term" value="F:pyridoxal phosphate binding"/>
    <property type="evidence" value="ECO:0007669"/>
    <property type="project" value="InterPro"/>
</dbReference>
<dbReference type="SUPFAM" id="SSF53383">
    <property type="entry name" value="PLP-dependent transferases"/>
    <property type="match status" value="1"/>
</dbReference>
<evidence type="ECO:0000256" key="5">
    <source>
        <dbReference type="ARBA" id="ARBA00022898"/>
    </source>
</evidence>
<dbReference type="PROSITE" id="PS00868">
    <property type="entry name" value="CYS_MET_METAB_PP"/>
    <property type="match status" value="1"/>
</dbReference>
<comment type="cofactor">
    <cofactor evidence="1 12">
        <name>pyridoxal 5'-phosphate</name>
        <dbReference type="ChEBI" id="CHEBI:597326"/>
    </cofactor>
</comment>
<keyword evidence="6" id="KW-0456">Lyase</keyword>
<keyword evidence="5 11" id="KW-0663">Pyridoxal phosphate</keyword>
<evidence type="ECO:0000256" key="12">
    <source>
        <dbReference type="RuleBase" id="RU362118"/>
    </source>
</evidence>
<evidence type="ECO:0000256" key="8">
    <source>
        <dbReference type="ARBA" id="ARBA00047199"/>
    </source>
</evidence>
<accession>A0A953LF00</accession>
<dbReference type="NCBIfam" id="TIGR01328">
    <property type="entry name" value="met_gam_lyase"/>
    <property type="match status" value="1"/>
</dbReference>
<dbReference type="InterPro" id="IPR015421">
    <property type="entry name" value="PyrdxlP-dep_Trfase_major"/>
</dbReference>
<dbReference type="GO" id="GO:0018826">
    <property type="term" value="F:methionine gamma-lyase activity"/>
    <property type="evidence" value="ECO:0007669"/>
    <property type="project" value="UniProtKB-EC"/>
</dbReference>
<evidence type="ECO:0000256" key="3">
    <source>
        <dbReference type="ARBA" id="ARBA00012222"/>
    </source>
</evidence>
<dbReference type="Gene3D" id="3.90.1150.10">
    <property type="entry name" value="Aspartate Aminotransferase, domain 1"/>
    <property type="match status" value="1"/>
</dbReference>
<evidence type="ECO:0000256" key="10">
    <source>
        <dbReference type="ARBA" id="ARBA00052699"/>
    </source>
</evidence>
<organism evidence="13 14">
    <name type="scientific">Symbiobacterium thermophilum</name>
    <dbReference type="NCBI Taxonomy" id="2734"/>
    <lineage>
        <taxon>Bacteria</taxon>
        <taxon>Bacillati</taxon>
        <taxon>Bacillota</taxon>
        <taxon>Clostridia</taxon>
        <taxon>Eubacteriales</taxon>
        <taxon>Symbiobacteriaceae</taxon>
        <taxon>Symbiobacterium</taxon>
    </lineage>
</organism>
<dbReference type="FunFam" id="3.90.1150.10:FF:000008">
    <property type="entry name" value="Cystathionine gamma-synthase"/>
    <property type="match status" value="1"/>
</dbReference>
<feature type="modified residue" description="N6-(pyridoxal phosphate)lysine" evidence="11">
    <location>
        <position position="210"/>
    </location>
</feature>
<dbReference type="Gene3D" id="3.40.640.10">
    <property type="entry name" value="Type I PLP-dependent aspartate aminotransferase-like (Major domain)"/>
    <property type="match status" value="1"/>
</dbReference>
<dbReference type="EC" id="4.4.1.11" evidence="3"/>
<dbReference type="FunFam" id="3.40.640.10:FF:000046">
    <property type="entry name" value="Cystathionine gamma-lyase"/>
    <property type="match status" value="1"/>
</dbReference>
<comment type="catalytic activity">
    <reaction evidence="10">
        <text>L-methionine + H2O = methanethiol + 2-oxobutanoate + NH4(+)</text>
        <dbReference type="Rhea" id="RHEA:23800"/>
        <dbReference type="ChEBI" id="CHEBI:15377"/>
        <dbReference type="ChEBI" id="CHEBI:16007"/>
        <dbReference type="ChEBI" id="CHEBI:16763"/>
        <dbReference type="ChEBI" id="CHEBI:28938"/>
        <dbReference type="ChEBI" id="CHEBI:57844"/>
        <dbReference type="EC" id="4.4.1.11"/>
    </reaction>
    <physiologicalReaction direction="left-to-right" evidence="10">
        <dbReference type="Rhea" id="RHEA:23801"/>
    </physiologicalReaction>
</comment>
<gene>
    <name evidence="13" type="primary">megL</name>
    <name evidence="13" type="ORF">CWE10_12805</name>
</gene>
<dbReference type="Pfam" id="PF01053">
    <property type="entry name" value="Cys_Met_Meta_PP"/>
    <property type="match status" value="1"/>
</dbReference>
<name>A0A953LF00_SYMTR</name>
<evidence type="ECO:0000313" key="14">
    <source>
        <dbReference type="Proteomes" id="UP000732377"/>
    </source>
</evidence>
<evidence type="ECO:0000256" key="7">
    <source>
        <dbReference type="ARBA" id="ARBA00047175"/>
    </source>
</evidence>
<dbReference type="EC" id="4.4.1.2" evidence="7"/>
<dbReference type="InterPro" id="IPR054542">
    <property type="entry name" value="Cys_met_metab_PP"/>
</dbReference>
<dbReference type="PANTHER" id="PTHR11808:SF80">
    <property type="entry name" value="CYSTATHIONINE GAMMA-LYASE"/>
    <property type="match status" value="1"/>
</dbReference>
<dbReference type="InterPro" id="IPR000277">
    <property type="entry name" value="Cys/Met-Metab_PyrdxlP-dep_enz"/>
</dbReference>
<dbReference type="AlphaFoldDB" id="A0A953LF00"/>
<protein>
    <recommendedName>
        <fullName evidence="4">L-methionine gamma-lyase</fullName>
        <ecNumber evidence="3">4.4.1.11</ecNumber>
        <ecNumber evidence="7">4.4.1.2</ecNumber>
    </recommendedName>
    <alternativeName>
        <fullName evidence="8">Homocysteine desulfhydrase</fullName>
    </alternativeName>
</protein>
<dbReference type="GO" id="GO:0019346">
    <property type="term" value="P:transsulfuration"/>
    <property type="evidence" value="ECO:0007669"/>
    <property type="project" value="InterPro"/>
</dbReference>
<dbReference type="GO" id="GO:0005737">
    <property type="term" value="C:cytoplasm"/>
    <property type="evidence" value="ECO:0007669"/>
    <property type="project" value="TreeGrafter"/>
</dbReference>
<evidence type="ECO:0000256" key="6">
    <source>
        <dbReference type="ARBA" id="ARBA00023239"/>
    </source>
</evidence>
<proteinExistence type="inferred from homology"/>
<evidence type="ECO:0000256" key="1">
    <source>
        <dbReference type="ARBA" id="ARBA00001933"/>
    </source>
</evidence>
<dbReference type="PIRSF" id="PIRSF001434">
    <property type="entry name" value="CGS"/>
    <property type="match status" value="1"/>
</dbReference>
<evidence type="ECO:0000256" key="4">
    <source>
        <dbReference type="ARBA" id="ARBA00019040"/>
    </source>
</evidence>
<dbReference type="EMBL" id="PIUK01000134">
    <property type="protein sequence ID" value="MBY6277070.1"/>
    <property type="molecule type" value="Genomic_DNA"/>
</dbReference>
<evidence type="ECO:0000313" key="13">
    <source>
        <dbReference type="EMBL" id="MBY6277070.1"/>
    </source>
</evidence>
<dbReference type="Proteomes" id="UP000732377">
    <property type="component" value="Unassembled WGS sequence"/>
</dbReference>
<dbReference type="CDD" id="cd00614">
    <property type="entry name" value="CGS_like"/>
    <property type="match status" value="1"/>
</dbReference>
<dbReference type="PANTHER" id="PTHR11808">
    <property type="entry name" value="TRANS-SULFURATION ENZYME FAMILY MEMBER"/>
    <property type="match status" value="1"/>
</dbReference>
<dbReference type="InterPro" id="IPR006237">
    <property type="entry name" value="L-Met_gamma_lys"/>
</dbReference>
<dbReference type="RefSeq" id="WP_273380194.1">
    <property type="nucleotide sequence ID" value="NZ_JACSIR010000009.1"/>
</dbReference>
<evidence type="ECO:0000256" key="2">
    <source>
        <dbReference type="ARBA" id="ARBA00008667"/>
    </source>
</evidence>
<evidence type="ECO:0000256" key="9">
    <source>
        <dbReference type="ARBA" id="ARBA00048780"/>
    </source>
</evidence>
<dbReference type="GO" id="GO:0047982">
    <property type="term" value="F:homocysteine desulfhydrase activity"/>
    <property type="evidence" value="ECO:0007669"/>
    <property type="project" value="UniProtKB-EC"/>
</dbReference>